<accession>A0A0M3JUY4</accession>
<dbReference type="FunFam" id="1.10.10.60:FF:000551">
    <property type="entry name" value="Predicted protein"/>
    <property type="match status" value="1"/>
</dbReference>
<name>A0A0M3JUY4_ANISI</name>
<evidence type="ECO:0000256" key="1">
    <source>
        <dbReference type="ARBA" id="ARBA00004123"/>
    </source>
</evidence>
<comment type="subcellular location">
    <subcellularLocation>
        <location evidence="1 5 6">Nucleus</location>
    </subcellularLocation>
</comment>
<dbReference type="InterPro" id="IPR050649">
    <property type="entry name" value="Paired_Homeobox_TFs"/>
</dbReference>
<keyword evidence="2 5" id="KW-0238">DNA-binding</keyword>
<dbReference type="SMART" id="SM00389">
    <property type="entry name" value="HOX"/>
    <property type="match status" value="1"/>
</dbReference>
<dbReference type="GO" id="GO:0000981">
    <property type="term" value="F:DNA-binding transcription factor activity, RNA polymerase II-specific"/>
    <property type="evidence" value="ECO:0007669"/>
    <property type="project" value="InterPro"/>
</dbReference>
<keyword evidence="4 5" id="KW-0539">Nucleus</keyword>
<dbReference type="Proteomes" id="UP000267096">
    <property type="component" value="Unassembled WGS sequence"/>
</dbReference>
<evidence type="ECO:0000256" key="2">
    <source>
        <dbReference type="ARBA" id="ARBA00023125"/>
    </source>
</evidence>
<dbReference type="InterPro" id="IPR009057">
    <property type="entry name" value="Homeodomain-like_sf"/>
</dbReference>
<gene>
    <name evidence="8" type="ORF">ASIM_LOCUS11481</name>
</gene>
<sequence>MAHEVYPAFRLHQPSEMFLTLKEYSDSLRINQGPSTDSEERKLRRNRTAFTENQLEELEKCFQNCHYPDVNIREKLAKETQLPEARIQVWFKNRRAKHRKRLRNIPSSEPVPCTSAAAITTTVITWNPSRSFMSFMPFHHHLAPFTHQIPLLQKPVTEEGSFAIPPVLPAVIDDAT</sequence>
<dbReference type="OrthoDB" id="6159439at2759"/>
<dbReference type="EMBL" id="UYRR01031073">
    <property type="protein sequence ID" value="VDK45153.1"/>
    <property type="molecule type" value="Genomic_DNA"/>
</dbReference>
<evidence type="ECO:0000259" key="7">
    <source>
        <dbReference type="PROSITE" id="PS50071"/>
    </source>
</evidence>
<dbReference type="InterPro" id="IPR001356">
    <property type="entry name" value="HD"/>
</dbReference>
<keyword evidence="9" id="KW-1185">Reference proteome</keyword>
<feature type="domain" description="Homeobox" evidence="7">
    <location>
        <begin position="41"/>
        <end position="101"/>
    </location>
</feature>
<organism evidence="10">
    <name type="scientific">Anisakis simplex</name>
    <name type="common">Herring worm</name>
    <dbReference type="NCBI Taxonomy" id="6269"/>
    <lineage>
        <taxon>Eukaryota</taxon>
        <taxon>Metazoa</taxon>
        <taxon>Ecdysozoa</taxon>
        <taxon>Nematoda</taxon>
        <taxon>Chromadorea</taxon>
        <taxon>Rhabditida</taxon>
        <taxon>Spirurina</taxon>
        <taxon>Ascaridomorpha</taxon>
        <taxon>Ascaridoidea</taxon>
        <taxon>Anisakidae</taxon>
        <taxon>Anisakis</taxon>
        <taxon>Anisakis simplex complex</taxon>
    </lineage>
</organism>
<dbReference type="SUPFAM" id="SSF46689">
    <property type="entry name" value="Homeodomain-like"/>
    <property type="match status" value="1"/>
</dbReference>
<dbReference type="CDD" id="cd00086">
    <property type="entry name" value="homeodomain"/>
    <property type="match status" value="1"/>
</dbReference>
<evidence type="ECO:0000256" key="5">
    <source>
        <dbReference type="PROSITE-ProRule" id="PRU00108"/>
    </source>
</evidence>
<keyword evidence="3 5" id="KW-0371">Homeobox</keyword>
<dbReference type="PROSITE" id="PS00027">
    <property type="entry name" value="HOMEOBOX_1"/>
    <property type="match status" value="1"/>
</dbReference>
<evidence type="ECO:0000256" key="4">
    <source>
        <dbReference type="ARBA" id="ARBA00023242"/>
    </source>
</evidence>
<dbReference type="PROSITE" id="PS50071">
    <property type="entry name" value="HOMEOBOX_2"/>
    <property type="match status" value="1"/>
</dbReference>
<dbReference type="Gene3D" id="1.10.10.60">
    <property type="entry name" value="Homeodomain-like"/>
    <property type="match status" value="1"/>
</dbReference>
<evidence type="ECO:0000313" key="9">
    <source>
        <dbReference type="Proteomes" id="UP000267096"/>
    </source>
</evidence>
<dbReference type="InterPro" id="IPR017970">
    <property type="entry name" value="Homeobox_CS"/>
</dbReference>
<dbReference type="PANTHER" id="PTHR24329:SF543">
    <property type="entry name" value="FI01017P-RELATED"/>
    <property type="match status" value="1"/>
</dbReference>
<reference evidence="8 9" key="2">
    <citation type="submission" date="2018-11" db="EMBL/GenBank/DDBJ databases">
        <authorList>
            <consortium name="Pathogen Informatics"/>
        </authorList>
    </citation>
    <scope>NUCLEOTIDE SEQUENCE [LARGE SCALE GENOMIC DNA]</scope>
</reference>
<proteinExistence type="predicted"/>
<feature type="DNA-binding region" description="Homeobox" evidence="5">
    <location>
        <begin position="43"/>
        <end position="102"/>
    </location>
</feature>
<reference evidence="10" key="1">
    <citation type="submission" date="2017-02" db="UniProtKB">
        <authorList>
            <consortium name="WormBaseParasite"/>
        </authorList>
    </citation>
    <scope>IDENTIFICATION</scope>
</reference>
<dbReference type="GO" id="GO:0000977">
    <property type="term" value="F:RNA polymerase II transcription regulatory region sequence-specific DNA binding"/>
    <property type="evidence" value="ECO:0007669"/>
    <property type="project" value="TreeGrafter"/>
</dbReference>
<dbReference type="WBParaSite" id="ASIM_0001201501-mRNA-1">
    <property type="protein sequence ID" value="ASIM_0001201501-mRNA-1"/>
    <property type="gene ID" value="ASIM_0001201501"/>
</dbReference>
<evidence type="ECO:0000256" key="3">
    <source>
        <dbReference type="ARBA" id="ARBA00023155"/>
    </source>
</evidence>
<dbReference type="GO" id="GO:0005634">
    <property type="term" value="C:nucleus"/>
    <property type="evidence" value="ECO:0007669"/>
    <property type="project" value="UniProtKB-SubCell"/>
</dbReference>
<evidence type="ECO:0000313" key="8">
    <source>
        <dbReference type="EMBL" id="VDK45153.1"/>
    </source>
</evidence>
<evidence type="ECO:0000313" key="10">
    <source>
        <dbReference type="WBParaSite" id="ASIM_0001201501-mRNA-1"/>
    </source>
</evidence>
<dbReference type="AlphaFoldDB" id="A0A0M3JUY4"/>
<dbReference type="Pfam" id="PF00046">
    <property type="entry name" value="Homeodomain"/>
    <property type="match status" value="1"/>
</dbReference>
<evidence type="ECO:0000256" key="6">
    <source>
        <dbReference type="RuleBase" id="RU000682"/>
    </source>
</evidence>
<protein>
    <submittedName>
        <fullName evidence="10">Retinal homeobox protein Rx (inferred by orthology to a D. melanogaster protein)</fullName>
    </submittedName>
</protein>
<dbReference type="PANTHER" id="PTHR24329">
    <property type="entry name" value="HOMEOBOX PROTEIN ARISTALESS"/>
    <property type="match status" value="1"/>
</dbReference>